<protein>
    <submittedName>
        <fullName evidence="1">Uncharacterized protein</fullName>
    </submittedName>
</protein>
<organism evidence="1 2">
    <name type="scientific">Schistosoma margrebowiei</name>
    <dbReference type="NCBI Taxonomy" id="48269"/>
    <lineage>
        <taxon>Eukaryota</taxon>
        <taxon>Metazoa</taxon>
        <taxon>Spiralia</taxon>
        <taxon>Lophotrochozoa</taxon>
        <taxon>Platyhelminthes</taxon>
        <taxon>Trematoda</taxon>
        <taxon>Digenea</taxon>
        <taxon>Strigeidida</taxon>
        <taxon>Schistosomatoidea</taxon>
        <taxon>Schistosomatidae</taxon>
        <taxon>Schistosoma</taxon>
    </lineage>
</organism>
<keyword evidence="2" id="KW-1185">Reference proteome</keyword>
<reference evidence="1 2" key="1">
    <citation type="submission" date="2018-11" db="EMBL/GenBank/DDBJ databases">
        <authorList>
            <consortium name="Pathogen Informatics"/>
        </authorList>
    </citation>
    <scope>NUCLEOTIDE SEQUENCE [LARGE SCALE GENOMIC DNA]</scope>
    <source>
        <strain evidence="1 2">Zambia</strain>
    </source>
</reference>
<name>A0A183LJ66_9TREM</name>
<proteinExistence type="predicted"/>
<gene>
    <name evidence="1" type="ORF">SMRZ_LOCUS3841</name>
</gene>
<dbReference type="Proteomes" id="UP000277204">
    <property type="component" value="Unassembled WGS sequence"/>
</dbReference>
<dbReference type="AlphaFoldDB" id="A0A183LJ66"/>
<sequence length="109" mass="12441">MSSINQNHQSIDLNQLQTDIDLHEKQILQNSKLSINNNIHSNHYLNKSDHISITNKRFNCNNTTMSVLQSILHAGSIDSIPVSSNHSKISVNQLKLLFDESNFRLSQSW</sequence>
<evidence type="ECO:0000313" key="1">
    <source>
        <dbReference type="EMBL" id="VDO59276.1"/>
    </source>
</evidence>
<accession>A0A183LJ66</accession>
<dbReference type="EMBL" id="UZAI01001157">
    <property type="protein sequence ID" value="VDO59276.1"/>
    <property type="molecule type" value="Genomic_DNA"/>
</dbReference>
<evidence type="ECO:0000313" key="2">
    <source>
        <dbReference type="Proteomes" id="UP000277204"/>
    </source>
</evidence>